<keyword evidence="4" id="KW-0648">Protein biosynthesis</keyword>
<evidence type="ECO:0000313" key="5">
    <source>
        <dbReference type="EMBL" id="RDX68119.1"/>
    </source>
</evidence>
<dbReference type="GO" id="GO:0022627">
    <property type="term" value="C:cytosolic small ribosomal subunit"/>
    <property type="evidence" value="ECO:0007669"/>
    <property type="project" value="TreeGrafter"/>
</dbReference>
<keyword evidence="1" id="KW-0396">Initiation factor</keyword>
<dbReference type="OrthoDB" id="2194683at2759"/>
<dbReference type="Gene3D" id="2.130.10.10">
    <property type="entry name" value="YVTN repeat-like/Quinoprotein amine dehydrogenase"/>
    <property type="match status" value="1"/>
</dbReference>
<comment type="caution">
    <text evidence="5">The sequence shown here is derived from an EMBL/GenBank/DDBJ whole genome shotgun (WGS) entry which is preliminary data.</text>
</comment>
<dbReference type="PANTHER" id="PTHR13227:SF0">
    <property type="entry name" value="EUKARYOTIC TRANSLATION INITIATION FACTOR 2A"/>
    <property type="match status" value="1"/>
</dbReference>
<dbReference type="Proteomes" id="UP000257109">
    <property type="component" value="Unassembled WGS sequence"/>
</dbReference>
<dbReference type="SUPFAM" id="SSF50969">
    <property type="entry name" value="YVTN repeat-like/Quinoprotein amine dehydrogenase"/>
    <property type="match status" value="1"/>
</dbReference>
<dbReference type="InterPro" id="IPR015943">
    <property type="entry name" value="WD40/YVTN_repeat-like_dom_sf"/>
</dbReference>
<keyword evidence="2" id="KW-0853">WD repeat</keyword>
<reference evidence="5" key="1">
    <citation type="submission" date="2018-05" db="EMBL/GenBank/DDBJ databases">
        <title>Draft genome of Mucuna pruriens seed.</title>
        <authorList>
            <person name="Nnadi N.E."/>
            <person name="Vos R."/>
            <person name="Hasami M.H."/>
            <person name="Devisetty U.K."/>
            <person name="Aguiy J.C."/>
        </authorList>
    </citation>
    <scope>NUCLEOTIDE SEQUENCE [LARGE SCALE GENOMIC DNA]</scope>
    <source>
        <strain evidence="5">JCA_2017</strain>
    </source>
</reference>
<gene>
    <name evidence="5" type="ORF">CR513_52924</name>
</gene>
<dbReference type="InterPro" id="IPR011044">
    <property type="entry name" value="Quino_amine_DH_bsu"/>
</dbReference>
<protein>
    <submittedName>
        <fullName evidence="5">Uncharacterized protein</fullName>
    </submittedName>
</protein>
<proteinExistence type="predicted"/>
<dbReference type="EMBL" id="QJKJ01012675">
    <property type="protein sequence ID" value="RDX68119.1"/>
    <property type="molecule type" value="Genomic_DNA"/>
</dbReference>
<organism evidence="5 6">
    <name type="scientific">Mucuna pruriens</name>
    <name type="common">Velvet bean</name>
    <name type="synonym">Dolichos pruriens</name>
    <dbReference type="NCBI Taxonomy" id="157652"/>
    <lineage>
        <taxon>Eukaryota</taxon>
        <taxon>Viridiplantae</taxon>
        <taxon>Streptophyta</taxon>
        <taxon>Embryophyta</taxon>
        <taxon>Tracheophyta</taxon>
        <taxon>Spermatophyta</taxon>
        <taxon>Magnoliopsida</taxon>
        <taxon>eudicotyledons</taxon>
        <taxon>Gunneridae</taxon>
        <taxon>Pentapetalae</taxon>
        <taxon>rosids</taxon>
        <taxon>fabids</taxon>
        <taxon>Fabales</taxon>
        <taxon>Fabaceae</taxon>
        <taxon>Papilionoideae</taxon>
        <taxon>50 kb inversion clade</taxon>
        <taxon>NPAAA clade</taxon>
        <taxon>indigoferoid/millettioid clade</taxon>
        <taxon>Phaseoleae</taxon>
        <taxon>Mucuna</taxon>
    </lineage>
</organism>
<dbReference type="PANTHER" id="PTHR13227">
    <property type="entry name" value="EUKARYOTIC TRANSLATION INITIATION FACTOR 2A"/>
    <property type="match status" value="1"/>
</dbReference>
<keyword evidence="6" id="KW-1185">Reference proteome</keyword>
<evidence type="ECO:0000256" key="3">
    <source>
        <dbReference type="ARBA" id="ARBA00022737"/>
    </source>
</evidence>
<dbReference type="InterPro" id="IPR011387">
    <property type="entry name" value="TIF2A"/>
</dbReference>
<evidence type="ECO:0000256" key="4">
    <source>
        <dbReference type="ARBA" id="ARBA00022917"/>
    </source>
</evidence>
<keyword evidence="3" id="KW-0677">Repeat</keyword>
<evidence type="ECO:0000256" key="1">
    <source>
        <dbReference type="ARBA" id="ARBA00022540"/>
    </source>
</evidence>
<sequence>MASNNHSPALEILVRGPEDFSLWTGPPFANAQPAVKLDKVKCSNAKFCDDGSKLMVTKSNSLITVYDCNTAKEIRSFDVPNVVAATLSPSGTYLQTFQKPSAPQDKNVSLWNIDTGVPVYQHSLKNITKANWPAVQFSSDEATACRLATNEVQFFDTGDFSKGVVCRLRVPGVAAAELSSSPGSHVAAFVAESKVCVLQC</sequence>
<dbReference type="STRING" id="157652.A0A371EQA9"/>
<dbReference type="GO" id="GO:0003729">
    <property type="term" value="F:mRNA binding"/>
    <property type="evidence" value="ECO:0007669"/>
    <property type="project" value="TreeGrafter"/>
</dbReference>
<name>A0A371EQA9_MUCPR</name>
<dbReference type="AlphaFoldDB" id="A0A371EQA9"/>
<accession>A0A371EQA9</accession>
<dbReference type="GO" id="GO:0000049">
    <property type="term" value="F:tRNA binding"/>
    <property type="evidence" value="ECO:0007669"/>
    <property type="project" value="TreeGrafter"/>
</dbReference>
<evidence type="ECO:0000256" key="2">
    <source>
        <dbReference type="ARBA" id="ARBA00022574"/>
    </source>
</evidence>
<dbReference type="GO" id="GO:0003743">
    <property type="term" value="F:translation initiation factor activity"/>
    <property type="evidence" value="ECO:0007669"/>
    <property type="project" value="UniProtKB-KW"/>
</dbReference>
<evidence type="ECO:0000313" key="6">
    <source>
        <dbReference type="Proteomes" id="UP000257109"/>
    </source>
</evidence>
<dbReference type="GO" id="GO:0043022">
    <property type="term" value="F:ribosome binding"/>
    <property type="evidence" value="ECO:0007669"/>
    <property type="project" value="TreeGrafter"/>
</dbReference>
<dbReference type="FunFam" id="2.130.10.10:FF:001558">
    <property type="entry name" value="Eukaryotic translation initiation factor 2A"/>
    <property type="match status" value="1"/>
</dbReference>